<reference evidence="1" key="1">
    <citation type="journal article" date="2023" name="Mol. Biol. Evol.">
        <title>Third-Generation Sequencing Reveals the Adaptive Role of the Epigenome in Three Deep-Sea Polychaetes.</title>
        <authorList>
            <person name="Perez M."/>
            <person name="Aroh O."/>
            <person name="Sun Y."/>
            <person name="Lan Y."/>
            <person name="Juniper S.K."/>
            <person name="Young C.R."/>
            <person name="Angers B."/>
            <person name="Qian P.Y."/>
        </authorList>
    </citation>
    <scope>NUCLEOTIDE SEQUENCE</scope>
    <source>
        <strain evidence="1">R07B-5</strain>
    </source>
</reference>
<comment type="caution">
    <text evidence="1">The sequence shown here is derived from an EMBL/GenBank/DDBJ whole genome shotgun (WGS) entry which is preliminary data.</text>
</comment>
<dbReference type="Proteomes" id="UP001209878">
    <property type="component" value="Unassembled WGS sequence"/>
</dbReference>
<dbReference type="AlphaFoldDB" id="A0AAD9KPH8"/>
<keyword evidence="2" id="KW-1185">Reference proteome</keyword>
<proteinExistence type="predicted"/>
<accession>A0AAD9KPH8</accession>
<gene>
    <name evidence="1" type="ORF">NP493_748g01000</name>
</gene>
<organism evidence="1 2">
    <name type="scientific">Ridgeia piscesae</name>
    <name type="common">Tubeworm</name>
    <dbReference type="NCBI Taxonomy" id="27915"/>
    <lineage>
        <taxon>Eukaryota</taxon>
        <taxon>Metazoa</taxon>
        <taxon>Spiralia</taxon>
        <taxon>Lophotrochozoa</taxon>
        <taxon>Annelida</taxon>
        <taxon>Polychaeta</taxon>
        <taxon>Sedentaria</taxon>
        <taxon>Canalipalpata</taxon>
        <taxon>Sabellida</taxon>
        <taxon>Siboglinidae</taxon>
        <taxon>Ridgeia</taxon>
    </lineage>
</organism>
<protein>
    <submittedName>
        <fullName evidence="1">Uncharacterized protein</fullName>
    </submittedName>
</protein>
<name>A0AAD9KPH8_RIDPI</name>
<sequence>MKRNTLRQDHISRSVGIRQPLCTFTQSGSSVVWRSPDLITGRADYLIYLPDIGQTGQAFVVLSCVKMRSHTVGLITKYCDSMKCYLGLHRFNPINGPRLQ</sequence>
<dbReference type="EMBL" id="JAODUO010000747">
    <property type="protein sequence ID" value="KAK2175141.1"/>
    <property type="molecule type" value="Genomic_DNA"/>
</dbReference>
<evidence type="ECO:0000313" key="2">
    <source>
        <dbReference type="Proteomes" id="UP001209878"/>
    </source>
</evidence>
<evidence type="ECO:0000313" key="1">
    <source>
        <dbReference type="EMBL" id="KAK2175141.1"/>
    </source>
</evidence>